<protein>
    <submittedName>
        <fullName evidence="1">Uncharacterized protein</fullName>
    </submittedName>
</protein>
<accession>A0A2G5VHL6</accession>
<evidence type="ECO:0000313" key="2">
    <source>
        <dbReference type="Proteomes" id="UP000230233"/>
    </source>
</evidence>
<reference evidence="2" key="1">
    <citation type="submission" date="2017-10" db="EMBL/GenBank/DDBJ databases">
        <title>Rapid genome shrinkage in a self-fertile nematode reveals novel sperm competition proteins.</title>
        <authorList>
            <person name="Yin D."/>
            <person name="Schwarz E.M."/>
            <person name="Thomas C.G."/>
            <person name="Felde R.L."/>
            <person name="Korf I.F."/>
            <person name="Cutter A.D."/>
            <person name="Schartner C.M."/>
            <person name="Ralston E.J."/>
            <person name="Meyer B.J."/>
            <person name="Haag E.S."/>
        </authorList>
    </citation>
    <scope>NUCLEOTIDE SEQUENCE [LARGE SCALE GENOMIC DNA]</scope>
    <source>
        <strain evidence="2">JU1422</strain>
    </source>
</reference>
<name>A0A2G5VHL6_9PELO</name>
<dbReference type="AlphaFoldDB" id="A0A2G5VHL6"/>
<sequence length="87" mass="10582">MECVWRLGDRHREYNHKFEMHFHSHSRIAVNPEDEIDVFFQQYPRNRCTSRDCYGYKVTINEEWPKFYDQNMLPSHIDQITIGGDVC</sequence>
<evidence type="ECO:0000313" key="1">
    <source>
        <dbReference type="EMBL" id="PIC51161.1"/>
    </source>
</evidence>
<organism evidence="1 2">
    <name type="scientific">Caenorhabditis nigoni</name>
    <dbReference type="NCBI Taxonomy" id="1611254"/>
    <lineage>
        <taxon>Eukaryota</taxon>
        <taxon>Metazoa</taxon>
        <taxon>Ecdysozoa</taxon>
        <taxon>Nematoda</taxon>
        <taxon>Chromadorea</taxon>
        <taxon>Rhabditida</taxon>
        <taxon>Rhabditina</taxon>
        <taxon>Rhabditomorpha</taxon>
        <taxon>Rhabditoidea</taxon>
        <taxon>Rhabditidae</taxon>
        <taxon>Peloderinae</taxon>
        <taxon>Caenorhabditis</taxon>
    </lineage>
</organism>
<proteinExistence type="predicted"/>
<comment type="caution">
    <text evidence="1">The sequence shown here is derived from an EMBL/GenBank/DDBJ whole genome shotgun (WGS) entry which is preliminary data.</text>
</comment>
<gene>
    <name evidence="1" type="primary">Cnig_chr_I.g1785</name>
    <name evidence="1" type="ORF">B9Z55_001785</name>
</gene>
<dbReference type="EMBL" id="PDUG01000001">
    <property type="protein sequence ID" value="PIC51161.1"/>
    <property type="molecule type" value="Genomic_DNA"/>
</dbReference>
<keyword evidence="2" id="KW-1185">Reference proteome</keyword>
<dbReference type="Proteomes" id="UP000230233">
    <property type="component" value="Chromosome I"/>
</dbReference>